<dbReference type="Pfam" id="PF00703">
    <property type="entry name" value="Glyco_hydro_2"/>
    <property type="match status" value="1"/>
</dbReference>
<keyword evidence="8" id="KW-1185">Reference proteome</keyword>
<dbReference type="InterPro" id="IPR017853">
    <property type="entry name" value="GH"/>
</dbReference>
<evidence type="ECO:0000313" key="7">
    <source>
        <dbReference type="EMBL" id="KAG0564645.1"/>
    </source>
</evidence>
<evidence type="ECO:0000259" key="5">
    <source>
        <dbReference type="Pfam" id="PF18368"/>
    </source>
</evidence>
<evidence type="ECO:0000313" key="8">
    <source>
        <dbReference type="Proteomes" id="UP000822688"/>
    </source>
</evidence>
<evidence type="ECO:0000256" key="2">
    <source>
        <dbReference type="ARBA" id="ARBA00022801"/>
    </source>
</evidence>
<dbReference type="InterPro" id="IPR043534">
    <property type="entry name" value="EBDG/EBM"/>
</dbReference>
<sequence length="904" mass="102196">MYSSIFNRKAELKSANSRLKTITLDHGWKAARASEVIKGEHGFPTDMLSSNVKQNNPWINGVVPGTILTTLLANGLIPDPLYGLNNESIADIGDVGREYYTFWFCNTFKKPKAMLYGDKLWLHFRGINYQAEVHVNSNKKLLSKGMFLRHTIDITDWVMDGENLLSVLVHPPDHPGHIPIEGGQGGDHDIGKDVATQYVEGWDWICAIRDRNTGIWDKVTIFQTGPVRLVDPHLVATFPSSTYTEAQLWATVELMNTTSAQTKVTVTLTATLDGAKSIFAKEIVLVDGNSTLQYSLSPIYVEKPALWWPNGMGDHPLYKVEINIEVDGYNGRSDSWSHMFGFRHIHSYIEPTTNGRKFEVNGEAIFIRGGNWILSDALLRLSEERYNTEIAFHAGMNMNMIRIWAGALAERPEFYNACDRHGMLVWQEFWITGDCDGRGQPPSNENWPLDHELWLTCAYDTVKLLRNHASLALWCGGNEQHPAKDLNDALEERLVIIDPSSGNPSRSLDGTRLYIEGSLWSGIAAGNGLFRDGPYTIQIPEKFFMEWYYPYAFNPEVGNVGVPNADTIRATMPPDAWDPPAALAGEHPNPTWWYHKYIGYADGQNLIPGQIEAFGKYDSLDDFCEKAQLANYHQYRALIEGWNTWMWTHYTGVLIWKTQNPWPGLRGQMYDHLLDQTGGYFGYQHAAEPCHVQLNLHTYNIEVANTTRNSLTNATVEAIAYDVDAKMVYSETFTGLSLEKKKTTIVGEIPLFKTINDQPVYFLRLKLNGVDHGLISRNFYWLHPTPGNYKQLGGVFRDNKIDVVTKATSTRSGDMISIRVVVENTNWLALGKVVVAFGMRFFVTDGSATGVDKRILPVHYSDNWFSLIPNESMTVDISFKVSSPSVRPQLMLRGWNVVERMVHF</sequence>
<dbReference type="SUPFAM" id="SSF49303">
    <property type="entry name" value="beta-Galactosidase/glucuronidase domain"/>
    <property type="match status" value="3"/>
</dbReference>
<dbReference type="Gene3D" id="3.20.20.80">
    <property type="entry name" value="Glycosidases"/>
    <property type="match status" value="1"/>
</dbReference>
<dbReference type="InterPro" id="IPR054593">
    <property type="entry name" value="Beta-mannosidase-like_N2"/>
</dbReference>
<dbReference type="PANTHER" id="PTHR43536">
    <property type="entry name" value="MANNOSYLGLYCOPROTEIN ENDO-BETA-MANNOSIDASE"/>
    <property type="match status" value="1"/>
</dbReference>
<dbReference type="EMBL" id="CM026429">
    <property type="protein sequence ID" value="KAG0564645.1"/>
    <property type="molecule type" value="Genomic_DNA"/>
</dbReference>
<dbReference type="Pfam" id="PF18368">
    <property type="entry name" value="Ig_GlcNase"/>
    <property type="match status" value="1"/>
</dbReference>
<accession>A0A8T0H1P3</accession>
<keyword evidence="3" id="KW-0326">Glycosidase</keyword>
<dbReference type="InterPro" id="IPR013783">
    <property type="entry name" value="Ig-like_fold"/>
</dbReference>
<dbReference type="SUPFAM" id="SSF51445">
    <property type="entry name" value="(Trans)glycosidases"/>
    <property type="match status" value="1"/>
</dbReference>
<reference evidence="7" key="1">
    <citation type="submission" date="2020-06" db="EMBL/GenBank/DDBJ databases">
        <title>WGS assembly of Ceratodon purpureus strain R40.</title>
        <authorList>
            <person name="Carey S.B."/>
            <person name="Jenkins J."/>
            <person name="Shu S."/>
            <person name="Lovell J.T."/>
            <person name="Sreedasyam A."/>
            <person name="Maumus F."/>
            <person name="Tiley G.P."/>
            <person name="Fernandez-Pozo N."/>
            <person name="Barry K."/>
            <person name="Chen C."/>
            <person name="Wang M."/>
            <person name="Lipzen A."/>
            <person name="Daum C."/>
            <person name="Saski C.A."/>
            <person name="Payton A.C."/>
            <person name="Mcbreen J.C."/>
            <person name="Conrad R.E."/>
            <person name="Kollar L.M."/>
            <person name="Olsson S."/>
            <person name="Huttunen S."/>
            <person name="Landis J.B."/>
            <person name="Wickett N.J."/>
            <person name="Johnson M.G."/>
            <person name="Rensing S.A."/>
            <person name="Grimwood J."/>
            <person name="Schmutz J."/>
            <person name="Mcdaniel S.F."/>
        </authorList>
    </citation>
    <scope>NUCLEOTIDE SEQUENCE</scope>
    <source>
        <strain evidence="7">R40</strain>
    </source>
</reference>
<dbReference type="PANTHER" id="PTHR43536:SF1">
    <property type="entry name" value="MANNOSYLGLYCOPROTEIN ENDO-BETA-MANNOSIDASE"/>
    <property type="match status" value="1"/>
</dbReference>
<proteinExistence type="inferred from homology"/>
<comment type="similarity">
    <text evidence="1">Belongs to the glycosyl hydrolase 2 family.</text>
</comment>
<dbReference type="Gene3D" id="2.60.120.260">
    <property type="entry name" value="Galactose-binding domain-like"/>
    <property type="match status" value="1"/>
</dbReference>
<feature type="domain" description="Glycoside hydrolase family 2 immunoglobulin-like beta-sandwich" evidence="4">
    <location>
        <begin position="228"/>
        <end position="343"/>
    </location>
</feature>
<dbReference type="GO" id="GO:0004553">
    <property type="term" value="F:hydrolase activity, hydrolyzing O-glycosyl compounds"/>
    <property type="evidence" value="ECO:0007669"/>
    <property type="project" value="InterPro"/>
</dbReference>
<dbReference type="SUPFAM" id="SSF49785">
    <property type="entry name" value="Galactose-binding domain-like"/>
    <property type="match status" value="1"/>
</dbReference>
<dbReference type="Gene3D" id="2.60.40.10">
    <property type="entry name" value="Immunoglobulins"/>
    <property type="match status" value="3"/>
</dbReference>
<feature type="domain" description="Exo-beta-D-glucosaminidase Ig-fold" evidence="5">
    <location>
        <begin position="778"/>
        <end position="897"/>
    </location>
</feature>
<dbReference type="InterPro" id="IPR036156">
    <property type="entry name" value="Beta-gal/glucu_dom_sf"/>
</dbReference>
<evidence type="ECO:0000259" key="6">
    <source>
        <dbReference type="Pfam" id="PF22666"/>
    </source>
</evidence>
<protein>
    <recommendedName>
        <fullName evidence="9">Glycosyl hydrolase</fullName>
    </recommendedName>
</protein>
<dbReference type="InterPro" id="IPR008979">
    <property type="entry name" value="Galactose-bd-like_sf"/>
</dbReference>
<evidence type="ECO:0000259" key="4">
    <source>
        <dbReference type="Pfam" id="PF00703"/>
    </source>
</evidence>
<dbReference type="AlphaFoldDB" id="A0A8T0H1P3"/>
<organism evidence="7 8">
    <name type="scientific">Ceratodon purpureus</name>
    <name type="common">Fire moss</name>
    <name type="synonym">Dicranum purpureum</name>
    <dbReference type="NCBI Taxonomy" id="3225"/>
    <lineage>
        <taxon>Eukaryota</taxon>
        <taxon>Viridiplantae</taxon>
        <taxon>Streptophyta</taxon>
        <taxon>Embryophyta</taxon>
        <taxon>Bryophyta</taxon>
        <taxon>Bryophytina</taxon>
        <taxon>Bryopsida</taxon>
        <taxon>Dicranidae</taxon>
        <taxon>Pseudoditrichales</taxon>
        <taxon>Ditrichaceae</taxon>
        <taxon>Ceratodon</taxon>
    </lineage>
</organism>
<evidence type="ECO:0008006" key="9">
    <source>
        <dbReference type="Google" id="ProtNLM"/>
    </source>
</evidence>
<evidence type="ECO:0000256" key="1">
    <source>
        <dbReference type="ARBA" id="ARBA00007401"/>
    </source>
</evidence>
<name>A0A8T0H1P3_CERPU</name>
<dbReference type="InterPro" id="IPR006102">
    <property type="entry name" value="Ig-like_GH2"/>
</dbReference>
<dbReference type="Pfam" id="PF22666">
    <property type="entry name" value="Glyco_hydro_2_N2"/>
    <property type="match status" value="1"/>
</dbReference>
<dbReference type="Proteomes" id="UP000822688">
    <property type="component" value="Chromosome 8"/>
</dbReference>
<comment type="caution">
    <text evidence="7">The sequence shown here is derived from an EMBL/GenBank/DDBJ whole genome shotgun (WGS) entry which is preliminary data.</text>
</comment>
<gene>
    <name evidence="7" type="ORF">KC19_8G127800</name>
</gene>
<dbReference type="InterPro" id="IPR041351">
    <property type="entry name" value="Ig_GlcNase"/>
</dbReference>
<keyword evidence="2" id="KW-0378">Hydrolase</keyword>
<feature type="domain" description="Beta-mannosidase-like galactose-binding" evidence="6">
    <location>
        <begin position="54"/>
        <end position="216"/>
    </location>
</feature>
<evidence type="ECO:0000256" key="3">
    <source>
        <dbReference type="ARBA" id="ARBA00023295"/>
    </source>
</evidence>
<dbReference type="GO" id="GO:0005975">
    <property type="term" value="P:carbohydrate metabolic process"/>
    <property type="evidence" value="ECO:0007669"/>
    <property type="project" value="InterPro"/>
</dbReference>